<comment type="caution">
    <text evidence="1">The sequence shown here is derived from an EMBL/GenBank/DDBJ whole genome shotgun (WGS) entry which is preliminary data.</text>
</comment>
<dbReference type="AlphaFoldDB" id="A0A8J3VSA0"/>
<protein>
    <recommendedName>
        <fullName evidence="3">Tetratricopeptide repeat protein</fullName>
    </recommendedName>
</protein>
<keyword evidence="2" id="KW-1185">Reference proteome</keyword>
<dbReference type="EMBL" id="BONZ01000049">
    <property type="protein sequence ID" value="GIH17035.1"/>
    <property type="molecule type" value="Genomic_DNA"/>
</dbReference>
<dbReference type="Gene3D" id="1.25.40.10">
    <property type="entry name" value="Tetratricopeptide repeat domain"/>
    <property type="match status" value="1"/>
</dbReference>
<dbReference type="RefSeq" id="WP_203920587.1">
    <property type="nucleotide sequence ID" value="NZ_BONZ01000049.1"/>
</dbReference>
<evidence type="ECO:0008006" key="3">
    <source>
        <dbReference type="Google" id="ProtNLM"/>
    </source>
</evidence>
<dbReference type="SUPFAM" id="SSF48452">
    <property type="entry name" value="TPR-like"/>
    <property type="match status" value="1"/>
</dbReference>
<sequence length="239" mass="26012">MADDQFAADLLAAGSEALIEAAYRTADYAGARAALAAARDAAVRDGNRAAEAAALDRLGWLMHFEALDRGVDATFAEDEEALFQRALEIRREIGDLGGSAGSLFGVGLVHQVLRGDWDTAMPYFWDALALGDHADLLSRSEIHRHVGFYYLVRDVQLEKAIEYLQTSLYLREAHGDPRWTYSGLLALGEAEVEAGRRAEGLAHLRDAVRMAREAGIRADRVSRAEQALQQAEAGVTPSS</sequence>
<reference evidence="1" key="1">
    <citation type="submission" date="2021-01" db="EMBL/GenBank/DDBJ databases">
        <title>Whole genome shotgun sequence of Rugosimonospora africana NBRC 104875.</title>
        <authorList>
            <person name="Komaki H."/>
            <person name="Tamura T."/>
        </authorList>
    </citation>
    <scope>NUCLEOTIDE SEQUENCE</scope>
    <source>
        <strain evidence="1">NBRC 104875</strain>
    </source>
</reference>
<proteinExistence type="predicted"/>
<accession>A0A8J3VSA0</accession>
<dbReference type="InterPro" id="IPR011990">
    <property type="entry name" value="TPR-like_helical_dom_sf"/>
</dbReference>
<gene>
    <name evidence="1" type="ORF">Raf01_52070</name>
</gene>
<name>A0A8J3VSA0_9ACTN</name>
<evidence type="ECO:0000313" key="2">
    <source>
        <dbReference type="Proteomes" id="UP000642748"/>
    </source>
</evidence>
<organism evidence="1 2">
    <name type="scientific">Rugosimonospora africana</name>
    <dbReference type="NCBI Taxonomy" id="556532"/>
    <lineage>
        <taxon>Bacteria</taxon>
        <taxon>Bacillati</taxon>
        <taxon>Actinomycetota</taxon>
        <taxon>Actinomycetes</taxon>
        <taxon>Micromonosporales</taxon>
        <taxon>Micromonosporaceae</taxon>
        <taxon>Rugosimonospora</taxon>
    </lineage>
</organism>
<evidence type="ECO:0000313" key="1">
    <source>
        <dbReference type="EMBL" id="GIH17035.1"/>
    </source>
</evidence>
<dbReference type="Proteomes" id="UP000642748">
    <property type="component" value="Unassembled WGS sequence"/>
</dbReference>